<organism evidence="3 4">
    <name type="scientific">Kitasatospora cinereorecta</name>
    <dbReference type="NCBI Taxonomy" id="285560"/>
    <lineage>
        <taxon>Bacteria</taxon>
        <taxon>Bacillati</taxon>
        <taxon>Actinomycetota</taxon>
        <taxon>Actinomycetes</taxon>
        <taxon>Kitasatosporales</taxon>
        <taxon>Streptomycetaceae</taxon>
        <taxon>Kitasatospora</taxon>
    </lineage>
</organism>
<evidence type="ECO:0000256" key="2">
    <source>
        <dbReference type="SAM" id="SignalP"/>
    </source>
</evidence>
<name>A0ABW0VMS5_9ACTN</name>
<dbReference type="Proteomes" id="UP001596066">
    <property type="component" value="Unassembled WGS sequence"/>
</dbReference>
<dbReference type="RefSeq" id="WP_346148357.1">
    <property type="nucleotide sequence ID" value="NZ_BAAAUA010000047.1"/>
</dbReference>
<keyword evidence="2" id="KW-0732">Signal</keyword>
<sequence length="153" mass="15988">MRTKNLRRGLALAIAAASLPLSLALGTTTASATVGGSIIQIATANLGNTGSSQNSAGGYGYYNSANENWCADFAKWVWAGDVQSVATSIGGVRAVAAAGTDGDTQVVAPRARPRPPPDRHGPEPRPAMRSTRNGRRPGPHTTAGRRTRRRGRR</sequence>
<feature type="compositionally biased region" description="Basic residues" evidence="1">
    <location>
        <begin position="132"/>
        <end position="153"/>
    </location>
</feature>
<protein>
    <submittedName>
        <fullName evidence="3">Uncharacterized protein</fullName>
    </submittedName>
</protein>
<keyword evidence="4" id="KW-1185">Reference proteome</keyword>
<proteinExistence type="predicted"/>
<feature type="chain" id="PRO_5045928286" evidence="2">
    <location>
        <begin position="33"/>
        <end position="153"/>
    </location>
</feature>
<evidence type="ECO:0000256" key="1">
    <source>
        <dbReference type="SAM" id="MobiDB-lite"/>
    </source>
</evidence>
<evidence type="ECO:0000313" key="4">
    <source>
        <dbReference type="Proteomes" id="UP001596066"/>
    </source>
</evidence>
<dbReference type="EMBL" id="JBHSOC010000070">
    <property type="protein sequence ID" value="MFC5645421.1"/>
    <property type="molecule type" value="Genomic_DNA"/>
</dbReference>
<accession>A0ABW0VMS5</accession>
<reference evidence="4" key="1">
    <citation type="journal article" date="2019" name="Int. J. Syst. Evol. Microbiol.">
        <title>The Global Catalogue of Microorganisms (GCM) 10K type strain sequencing project: providing services to taxonomists for standard genome sequencing and annotation.</title>
        <authorList>
            <consortium name="The Broad Institute Genomics Platform"/>
            <consortium name="The Broad Institute Genome Sequencing Center for Infectious Disease"/>
            <person name="Wu L."/>
            <person name="Ma J."/>
        </authorList>
    </citation>
    <scope>NUCLEOTIDE SEQUENCE [LARGE SCALE GENOMIC DNA]</scope>
    <source>
        <strain evidence="4">CGMCC 4.1622</strain>
    </source>
</reference>
<feature type="region of interest" description="Disordered" evidence="1">
    <location>
        <begin position="97"/>
        <end position="153"/>
    </location>
</feature>
<feature type="signal peptide" evidence="2">
    <location>
        <begin position="1"/>
        <end position="32"/>
    </location>
</feature>
<gene>
    <name evidence="3" type="ORF">ACFPZF_29245</name>
</gene>
<comment type="caution">
    <text evidence="3">The sequence shown here is derived from an EMBL/GenBank/DDBJ whole genome shotgun (WGS) entry which is preliminary data.</text>
</comment>
<evidence type="ECO:0000313" key="3">
    <source>
        <dbReference type="EMBL" id="MFC5645421.1"/>
    </source>
</evidence>